<dbReference type="Pfam" id="PF13470">
    <property type="entry name" value="PIN_3"/>
    <property type="match status" value="1"/>
</dbReference>
<dbReference type="SUPFAM" id="SSF88723">
    <property type="entry name" value="PIN domain-like"/>
    <property type="match status" value="1"/>
</dbReference>
<dbReference type="Proteomes" id="UP000195667">
    <property type="component" value="Unassembled WGS sequence"/>
</dbReference>
<dbReference type="PANTHER" id="PTHR34610:SF3">
    <property type="entry name" value="SSL7007 PROTEIN"/>
    <property type="match status" value="1"/>
</dbReference>
<dbReference type="PANTHER" id="PTHR34610">
    <property type="entry name" value="SSL7007 PROTEIN"/>
    <property type="match status" value="1"/>
</dbReference>
<sequence>MNYARKKIVFDTSSLIPICLYPERAPAQIFKRAIFNHDLFASSETITELMAVLARPKFDAWRSANQRMAWGIFYQSVVIVIDSTVKIDDCRDVKDNKFLELAVSAQADILISSDIHLLELHPYRNMDIIKLKDFGERFF</sequence>
<dbReference type="GO" id="GO:0003677">
    <property type="term" value="F:DNA binding"/>
    <property type="evidence" value="ECO:0007669"/>
    <property type="project" value="UniProtKB-KW"/>
</dbReference>
<name>A0A1R4HCS8_9GAMM</name>
<evidence type="ECO:0000313" key="3">
    <source>
        <dbReference type="Proteomes" id="UP000195667"/>
    </source>
</evidence>
<evidence type="ECO:0000259" key="1">
    <source>
        <dbReference type="SMART" id="SM00670"/>
    </source>
</evidence>
<dbReference type="AlphaFoldDB" id="A0A1R4HCS8"/>
<keyword evidence="2" id="KW-0238">DNA-binding</keyword>
<feature type="domain" description="PIN" evidence="1">
    <location>
        <begin position="6"/>
        <end position="119"/>
    </location>
</feature>
<dbReference type="InterPro" id="IPR002850">
    <property type="entry name" value="PIN_toxin-like"/>
</dbReference>
<dbReference type="InterPro" id="IPR029060">
    <property type="entry name" value="PIN-like_dom_sf"/>
</dbReference>
<dbReference type="SMART" id="SM00670">
    <property type="entry name" value="PINc"/>
    <property type="match status" value="1"/>
</dbReference>
<protein>
    <submittedName>
        <fullName evidence="2">Putative DNA-binding protein</fullName>
    </submittedName>
</protein>
<dbReference type="RefSeq" id="WP_087144121.1">
    <property type="nucleotide sequence ID" value="NZ_FUKI01000126.1"/>
</dbReference>
<dbReference type="InterPro" id="IPR002716">
    <property type="entry name" value="PIN_dom"/>
</dbReference>
<evidence type="ECO:0000313" key="2">
    <source>
        <dbReference type="EMBL" id="SJM94045.1"/>
    </source>
</evidence>
<accession>A0A1R4HCS8</accession>
<dbReference type="EMBL" id="FUKI01000126">
    <property type="protein sequence ID" value="SJM94045.1"/>
    <property type="molecule type" value="Genomic_DNA"/>
</dbReference>
<gene>
    <name evidence="2" type="ORF">CRENPOLYSF1_50092</name>
</gene>
<organism evidence="2 3">
    <name type="scientific">Crenothrix polyspora</name>
    <dbReference type="NCBI Taxonomy" id="360316"/>
    <lineage>
        <taxon>Bacteria</taxon>
        <taxon>Pseudomonadati</taxon>
        <taxon>Pseudomonadota</taxon>
        <taxon>Gammaproteobacteria</taxon>
        <taxon>Methylococcales</taxon>
        <taxon>Crenotrichaceae</taxon>
        <taxon>Crenothrix</taxon>
    </lineage>
</organism>
<proteinExistence type="predicted"/>
<dbReference type="NCBIfam" id="TIGR00305">
    <property type="entry name" value="putative toxin-antitoxin system toxin component, PIN family"/>
    <property type="match status" value="1"/>
</dbReference>
<dbReference type="OrthoDB" id="9802272at2"/>
<keyword evidence="3" id="KW-1185">Reference proteome</keyword>
<reference evidence="3" key="1">
    <citation type="submission" date="2017-02" db="EMBL/GenBank/DDBJ databases">
        <authorList>
            <person name="Daims H."/>
        </authorList>
    </citation>
    <scope>NUCLEOTIDE SEQUENCE [LARGE SCALE GENOMIC DNA]</scope>
</reference>